<evidence type="ECO:0000256" key="3">
    <source>
        <dbReference type="ARBA" id="ARBA00022692"/>
    </source>
</evidence>
<dbReference type="GO" id="GO:0005524">
    <property type="term" value="F:ATP binding"/>
    <property type="evidence" value="ECO:0007669"/>
    <property type="project" value="UniProtKB-UniRule"/>
</dbReference>
<dbReference type="Proteomes" id="UP000054018">
    <property type="component" value="Unassembled WGS sequence"/>
</dbReference>
<accession>A0A0C9YMN5</accession>
<dbReference type="GO" id="GO:0016020">
    <property type="term" value="C:membrane"/>
    <property type="evidence" value="ECO:0007669"/>
    <property type="project" value="UniProtKB-SubCell"/>
</dbReference>
<dbReference type="InterPro" id="IPR001757">
    <property type="entry name" value="P_typ_ATPase"/>
</dbReference>
<dbReference type="Pfam" id="PF00403">
    <property type="entry name" value="HMA"/>
    <property type="match status" value="1"/>
</dbReference>
<evidence type="ECO:0000256" key="7">
    <source>
        <dbReference type="ARBA" id="ARBA00022967"/>
    </source>
</evidence>
<feature type="transmembrane region" description="Helical" evidence="10">
    <location>
        <begin position="531"/>
        <end position="561"/>
    </location>
</feature>
<keyword evidence="14" id="KW-1185">Reference proteome</keyword>
<dbReference type="Pfam" id="PF00702">
    <property type="entry name" value="Hydrolase"/>
    <property type="match status" value="1"/>
</dbReference>
<feature type="transmembrane region" description="Helical" evidence="10">
    <location>
        <begin position="301"/>
        <end position="321"/>
    </location>
</feature>
<dbReference type="SFLD" id="SFLDG00002">
    <property type="entry name" value="C1.7:_P-type_atpase_like"/>
    <property type="match status" value="1"/>
</dbReference>
<feature type="transmembrane region" description="Helical" evidence="10">
    <location>
        <begin position="217"/>
        <end position="236"/>
    </location>
</feature>
<dbReference type="InterPro" id="IPR059000">
    <property type="entry name" value="ATPase_P-type_domA"/>
</dbReference>
<dbReference type="Pfam" id="PF00122">
    <property type="entry name" value="E1-E2_ATPase"/>
    <property type="match status" value="1"/>
</dbReference>
<keyword evidence="5 10" id="KW-0547">Nucleotide-binding</keyword>
<keyword evidence="9 10" id="KW-0472">Membrane</keyword>
<dbReference type="GO" id="GO:0043682">
    <property type="term" value="F:P-type divalent copper transporter activity"/>
    <property type="evidence" value="ECO:0007669"/>
    <property type="project" value="TreeGrafter"/>
</dbReference>
<evidence type="ECO:0000256" key="6">
    <source>
        <dbReference type="ARBA" id="ARBA00022840"/>
    </source>
</evidence>
<evidence type="ECO:0000256" key="9">
    <source>
        <dbReference type="ARBA" id="ARBA00023136"/>
    </source>
</evidence>
<dbReference type="AlphaFoldDB" id="A0A0C9YMN5"/>
<dbReference type="Gene3D" id="3.40.50.1000">
    <property type="entry name" value="HAD superfamily/HAD-like"/>
    <property type="match status" value="1"/>
</dbReference>
<feature type="transmembrane region" description="Helical" evidence="10">
    <location>
        <begin position="490"/>
        <end position="511"/>
    </location>
</feature>
<evidence type="ECO:0000313" key="14">
    <source>
        <dbReference type="Proteomes" id="UP000054018"/>
    </source>
</evidence>
<dbReference type="SUPFAM" id="SSF81665">
    <property type="entry name" value="Calcium ATPase, transmembrane domain M"/>
    <property type="match status" value="1"/>
</dbReference>
<keyword evidence="3 10" id="KW-0812">Transmembrane</keyword>
<evidence type="ECO:0000256" key="11">
    <source>
        <dbReference type="SAM" id="MobiDB-lite"/>
    </source>
</evidence>
<dbReference type="CDD" id="cd00371">
    <property type="entry name" value="HMA"/>
    <property type="match status" value="1"/>
</dbReference>
<dbReference type="InterPro" id="IPR018303">
    <property type="entry name" value="ATPase_P-typ_P_site"/>
</dbReference>
<keyword evidence="7" id="KW-1278">Translocase</keyword>
<dbReference type="InterPro" id="IPR006121">
    <property type="entry name" value="HMA_dom"/>
</dbReference>
<dbReference type="PROSITE" id="PS00154">
    <property type="entry name" value="ATPASE_E1_E2"/>
    <property type="match status" value="1"/>
</dbReference>
<dbReference type="EMBL" id="KN833702">
    <property type="protein sequence ID" value="KIK26280.1"/>
    <property type="molecule type" value="Genomic_DNA"/>
</dbReference>
<dbReference type="InterPro" id="IPR008250">
    <property type="entry name" value="ATPase_P-typ_transduc_dom_A_sf"/>
</dbReference>
<dbReference type="NCBIfam" id="TIGR01494">
    <property type="entry name" value="ATPase_P-type"/>
    <property type="match status" value="1"/>
</dbReference>
<dbReference type="SUPFAM" id="SSF56784">
    <property type="entry name" value="HAD-like"/>
    <property type="match status" value="1"/>
</dbReference>
<dbReference type="InterPro" id="IPR023298">
    <property type="entry name" value="ATPase_P-typ_TM_dom_sf"/>
</dbReference>
<dbReference type="InterPro" id="IPR027256">
    <property type="entry name" value="P-typ_ATPase_IB"/>
</dbReference>
<dbReference type="HOGENOM" id="CLU_001771_0_2_1"/>
<dbReference type="GO" id="GO:0005507">
    <property type="term" value="F:copper ion binding"/>
    <property type="evidence" value="ECO:0007669"/>
    <property type="project" value="TreeGrafter"/>
</dbReference>
<dbReference type="SFLD" id="SFLDF00027">
    <property type="entry name" value="p-type_atpase"/>
    <property type="match status" value="1"/>
</dbReference>
<dbReference type="SFLD" id="SFLDS00003">
    <property type="entry name" value="Haloacid_Dehalogenase"/>
    <property type="match status" value="1"/>
</dbReference>
<comment type="subcellular location">
    <subcellularLocation>
        <location evidence="1">Membrane</location>
        <topology evidence="1">Multi-pass membrane protein</topology>
    </subcellularLocation>
</comment>
<keyword evidence="4 10" id="KW-0479">Metal-binding</keyword>
<evidence type="ECO:0000256" key="4">
    <source>
        <dbReference type="ARBA" id="ARBA00022723"/>
    </source>
</evidence>
<dbReference type="InterPro" id="IPR023299">
    <property type="entry name" value="ATPase_P-typ_cyto_dom_N"/>
</dbReference>
<dbReference type="InterPro" id="IPR023214">
    <property type="entry name" value="HAD_sf"/>
</dbReference>
<evidence type="ECO:0000256" key="2">
    <source>
        <dbReference type="ARBA" id="ARBA00006024"/>
    </source>
</evidence>
<evidence type="ECO:0000256" key="5">
    <source>
        <dbReference type="ARBA" id="ARBA00022741"/>
    </source>
</evidence>
<keyword evidence="8 10" id="KW-1133">Transmembrane helix</keyword>
<dbReference type="PANTHER" id="PTHR43520">
    <property type="entry name" value="ATP7, ISOFORM B"/>
    <property type="match status" value="1"/>
</dbReference>
<proteinExistence type="inferred from homology"/>
<dbReference type="Gene3D" id="2.70.150.10">
    <property type="entry name" value="Calcium-transporting ATPase, cytoplasmic transduction domain A"/>
    <property type="match status" value="1"/>
</dbReference>
<dbReference type="SUPFAM" id="SSF81653">
    <property type="entry name" value="Calcium ATPase, transduction domain A"/>
    <property type="match status" value="1"/>
</dbReference>
<evidence type="ECO:0000256" key="10">
    <source>
        <dbReference type="RuleBase" id="RU362081"/>
    </source>
</evidence>
<feature type="transmembrane region" description="Helical" evidence="10">
    <location>
        <begin position="174"/>
        <end position="197"/>
    </location>
</feature>
<evidence type="ECO:0000256" key="1">
    <source>
        <dbReference type="ARBA" id="ARBA00004141"/>
    </source>
</evidence>
<dbReference type="GO" id="GO:0016887">
    <property type="term" value="F:ATP hydrolysis activity"/>
    <property type="evidence" value="ECO:0007669"/>
    <property type="project" value="InterPro"/>
</dbReference>
<organism evidence="13 14">
    <name type="scientific">Pisolithus microcarpus 441</name>
    <dbReference type="NCBI Taxonomy" id="765257"/>
    <lineage>
        <taxon>Eukaryota</taxon>
        <taxon>Fungi</taxon>
        <taxon>Dikarya</taxon>
        <taxon>Basidiomycota</taxon>
        <taxon>Agaricomycotina</taxon>
        <taxon>Agaricomycetes</taxon>
        <taxon>Agaricomycetidae</taxon>
        <taxon>Boletales</taxon>
        <taxon>Sclerodermatineae</taxon>
        <taxon>Pisolithaceae</taxon>
        <taxon>Pisolithus</taxon>
    </lineage>
</organism>
<dbReference type="Gene3D" id="3.40.1110.10">
    <property type="entry name" value="Calcium-transporting ATPase, cytoplasmic domain N"/>
    <property type="match status" value="1"/>
</dbReference>
<dbReference type="PROSITE" id="PS50846">
    <property type="entry name" value="HMA_2"/>
    <property type="match status" value="1"/>
</dbReference>
<dbReference type="NCBIfam" id="TIGR01525">
    <property type="entry name" value="ATPase-IB_hvy"/>
    <property type="match status" value="1"/>
</dbReference>
<evidence type="ECO:0000313" key="13">
    <source>
        <dbReference type="EMBL" id="KIK26280.1"/>
    </source>
</evidence>
<dbReference type="InterPro" id="IPR036412">
    <property type="entry name" value="HAD-like_sf"/>
</dbReference>
<dbReference type="PRINTS" id="PR00119">
    <property type="entry name" value="CATATPASE"/>
</dbReference>
<dbReference type="PANTHER" id="PTHR43520:SF32">
    <property type="entry name" value="COPPER RESISTANCE P-TYPE ATPASE (EUROFUNG)"/>
    <property type="match status" value="1"/>
</dbReference>
<protein>
    <recommendedName>
        <fullName evidence="12">HMA domain-containing protein</fullName>
    </recommendedName>
</protein>
<dbReference type="InterPro" id="IPR036163">
    <property type="entry name" value="HMA_dom_sf"/>
</dbReference>
<name>A0A0C9YMN5_9AGAM</name>
<comment type="similarity">
    <text evidence="2 10">Belongs to the cation transport ATPase (P-type) (TC 3.A.3) family. Type IB subfamily.</text>
</comment>
<evidence type="ECO:0000256" key="8">
    <source>
        <dbReference type="ARBA" id="ARBA00022989"/>
    </source>
</evidence>
<sequence length="943" mass="100514">MTCAACAASITEVVSRLPGVSQVSVNVLSDSATLVVENKDLITSVTEAIDDCGFGVELLAAEPIFPSASENAVARSRTVTLQIHGIHCPGKVMKALSGLQPRLVVTKPVIDHTDPILEVCYEPVSPELTLRTIISTIVSADPNVFTVSVFKPPTLEKRARTMLKHEQQMIIRRLIFTAAIAVPTLIIGVVYMSLVSLHNPTRRYLMEPMWKGNASRAQWILFFLATPVMVYGAWLFHRRSIKEIRALWRKGSTTPVLRRLTRFGSMNLLISSGVSVAYFSSVAVFALSASQPAAPNGVGDTTTFFDSVVFLTTFLLFGQYLQTYSKARTADALTALGSLRPAEALLLLSGAPSFVQTPKSSDFSTDVEKGSGSSDNGNLSVAPGQKLEKVSVDLLEVGDVVRVLNGSSPPCDGTIVSNNEALFDESSLTGEAKLVKKRNGDQVFVGTINKSKVVDIRVDAVGGTTMLDHIIDVVREGQARRAPIERVADAVTGIFVPVVTLLAITTWVIWLSLGYSGALPRSYLDINVGGWVVWSLQFAAAVFVVACPCGIGLAAPTALLVGSGVAARHGILVRGGGEAFQDMAEIDTVVFDKTGTLTEGGQPRVSDYEITASSSKWTQGVVFGVAAEMETASSHPLAYAIRCHAETHGAVNVHATDLEETAGLGMKAHFEGLGCTAVVGSETWVTQHGAAIGASTSSTLRKWKEEGKSVVLLAVKDIAGDTVEVVAIFAIADPLRPEARQVIRKLQKHGVGTWIVSGDNETTAKAVAGMVGVPLSNVIAGVLPHEKAQKIEWLQRNGDRRLRSGWRKWFRRPVKSGRCVVAMVGDGINDAPALATADVGIAIGSGSEVAISSASFILLSSNLRSLLTLADLSRKVLNRVKLNFVRVFYSGVSGVAGHNNNNYLQVWAMGYNLVAVPIAAGVLYPAGHIRLSPAWASLAMALS</sequence>
<gene>
    <name evidence="13" type="ORF">PISMIDRAFT_95092</name>
</gene>
<feature type="transmembrane region" description="Helical" evidence="10">
    <location>
        <begin position="268"/>
        <end position="289"/>
    </location>
</feature>
<evidence type="ECO:0000259" key="12">
    <source>
        <dbReference type="PROSITE" id="PS50846"/>
    </source>
</evidence>
<keyword evidence="6 10" id="KW-0067">ATP-binding</keyword>
<dbReference type="Gene3D" id="3.30.70.100">
    <property type="match status" value="1"/>
</dbReference>
<reference evidence="13 14" key="1">
    <citation type="submission" date="2014-04" db="EMBL/GenBank/DDBJ databases">
        <authorList>
            <consortium name="DOE Joint Genome Institute"/>
            <person name="Kuo A."/>
            <person name="Kohler A."/>
            <person name="Costa M.D."/>
            <person name="Nagy L.G."/>
            <person name="Floudas D."/>
            <person name="Copeland A."/>
            <person name="Barry K.W."/>
            <person name="Cichocki N."/>
            <person name="Veneault-Fourrey C."/>
            <person name="LaButti K."/>
            <person name="Lindquist E.A."/>
            <person name="Lipzen A."/>
            <person name="Lundell T."/>
            <person name="Morin E."/>
            <person name="Murat C."/>
            <person name="Sun H."/>
            <person name="Tunlid A."/>
            <person name="Henrissat B."/>
            <person name="Grigoriev I.V."/>
            <person name="Hibbett D.S."/>
            <person name="Martin F."/>
            <person name="Nordberg H.P."/>
            <person name="Cantor M.N."/>
            <person name="Hua S.X."/>
        </authorList>
    </citation>
    <scope>NUCLEOTIDE SEQUENCE [LARGE SCALE GENOMIC DNA]</scope>
    <source>
        <strain evidence="13 14">441</strain>
    </source>
</reference>
<reference evidence="14" key="2">
    <citation type="submission" date="2015-01" db="EMBL/GenBank/DDBJ databases">
        <title>Evolutionary Origins and Diversification of the Mycorrhizal Mutualists.</title>
        <authorList>
            <consortium name="DOE Joint Genome Institute"/>
            <consortium name="Mycorrhizal Genomics Consortium"/>
            <person name="Kohler A."/>
            <person name="Kuo A."/>
            <person name="Nagy L.G."/>
            <person name="Floudas D."/>
            <person name="Copeland A."/>
            <person name="Barry K.W."/>
            <person name="Cichocki N."/>
            <person name="Veneault-Fourrey C."/>
            <person name="LaButti K."/>
            <person name="Lindquist E.A."/>
            <person name="Lipzen A."/>
            <person name="Lundell T."/>
            <person name="Morin E."/>
            <person name="Murat C."/>
            <person name="Riley R."/>
            <person name="Ohm R."/>
            <person name="Sun H."/>
            <person name="Tunlid A."/>
            <person name="Henrissat B."/>
            <person name="Grigoriev I.V."/>
            <person name="Hibbett D.S."/>
            <person name="Martin F."/>
        </authorList>
    </citation>
    <scope>NUCLEOTIDE SEQUENCE [LARGE SCALE GENOMIC DNA]</scope>
    <source>
        <strain evidence="14">441</strain>
    </source>
</reference>
<dbReference type="SUPFAM" id="SSF55008">
    <property type="entry name" value="HMA, heavy metal-associated domain"/>
    <property type="match status" value="1"/>
</dbReference>
<dbReference type="STRING" id="765257.A0A0C9YMN5"/>
<feature type="domain" description="HMA" evidence="12">
    <location>
        <begin position="1"/>
        <end position="57"/>
    </location>
</feature>
<dbReference type="GO" id="GO:0055070">
    <property type="term" value="P:copper ion homeostasis"/>
    <property type="evidence" value="ECO:0007669"/>
    <property type="project" value="TreeGrafter"/>
</dbReference>
<feature type="region of interest" description="Disordered" evidence="11">
    <location>
        <begin position="356"/>
        <end position="380"/>
    </location>
</feature>
<dbReference type="OrthoDB" id="432719at2759"/>
<dbReference type="InterPro" id="IPR044492">
    <property type="entry name" value="P_typ_ATPase_HD_dom"/>
</dbReference>